<dbReference type="STRING" id="501024.RTCCBAU85039_4521"/>
<evidence type="ECO:0000259" key="1">
    <source>
        <dbReference type="Pfam" id="PF03417"/>
    </source>
</evidence>
<dbReference type="InterPro" id="IPR047794">
    <property type="entry name" value="C45_proenzyme-like"/>
</dbReference>
<accession>A0A1H8S6H9</accession>
<dbReference type="GO" id="GO:0016787">
    <property type="term" value="F:hydrolase activity"/>
    <property type="evidence" value="ECO:0007669"/>
    <property type="project" value="UniProtKB-KW"/>
</dbReference>
<reference evidence="4" key="2">
    <citation type="submission" date="2016-10" db="EMBL/GenBank/DDBJ databases">
        <authorList>
            <person name="Wibberg D."/>
        </authorList>
    </citation>
    <scope>NUCLEOTIDE SEQUENCE [LARGE SCALE GENOMIC DNA]</scope>
</reference>
<dbReference type="OrthoDB" id="8109453at2"/>
<evidence type="ECO:0000313" key="5">
    <source>
        <dbReference type="Proteomes" id="UP000198939"/>
    </source>
</evidence>
<name>A0A1H8S6H9_9HYPH</name>
<protein>
    <submittedName>
        <fullName evidence="3">Isopenicillin-N N-acyltransferase like protein</fullName>
    </submittedName>
    <submittedName>
        <fullName evidence="2">Putative choloylglycine hydrolase</fullName>
    </submittedName>
</protein>
<dbReference type="Proteomes" id="UP000198939">
    <property type="component" value="Unassembled WGS sequence"/>
</dbReference>
<dbReference type="Pfam" id="PF03417">
    <property type="entry name" value="AAT"/>
    <property type="match status" value="1"/>
</dbReference>
<evidence type="ECO:0000313" key="2">
    <source>
        <dbReference type="EMBL" id="SEI10203.1"/>
    </source>
</evidence>
<dbReference type="EMBL" id="FNXB01000029">
    <property type="protein sequence ID" value="SEI10203.1"/>
    <property type="molecule type" value="Genomic_DNA"/>
</dbReference>
<dbReference type="Proteomes" id="UP000183063">
    <property type="component" value="Unassembled WGS sequence"/>
</dbReference>
<dbReference type="Gene3D" id="1.10.10.2120">
    <property type="match status" value="1"/>
</dbReference>
<dbReference type="Gene3D" id="3.60.60.10">
    <property type="entry name" value="Penicillin V Acylase, Chain A"/>
    <property type="match status" value="1"/>
</dbReference>
<evidence type="ECO:0000313" key="4">
    <source>
        <dbReference type="Proteomes" id="UP000183063"/>
    </source>
</evidence>
<dbReference type="AlphaFoldDB" id="A0A1H8S6H9"/>
<proteinExistence type="predicted"/>
<dbReference type="PANTHER" id="PTHR34180:SF1">
    <property type="entry name" value="BETA-ALANYL-DOPAMINE_CARCININE HYDROLASE"/>
    <property type="match status" value="1"/>
</dbReference>
<keyword evidence="5" id="KW-1185">Reference proteome</keyword>
<feature type="domain" description="Peptidase C45 hydrolase" evidence="1">
    <location>
        <begin position="113"/>
        <end position="336"/>
    </location>
</feature>
<reference evidence="3 5" key="1">
    <citation type="submission" date="2016-10" db="EMBL/GenBank/DDBJ databases">
        <authorList>
            <person name="Varghese N."/>
            <person name="Submissions S."/>
        </authorList>
    </citation>
    <scope>NUCLEOTIDE SEQUENCE [LARGE SCALE GENOMIC DNA]</scope>
    <source>
        <strain evidence="3 5">CGMCC 1.7071</strain>
    </source>
</reference>
<dbReference type="NCBIfam" id="NF040521">
    <property type="entry name" value="C45_proenzyme"/>
    <property type="match status" value="1"/>
</dbReference>
<reference evidence="2" key="3">
    <citation type="submission" date="2016-10" db="EMBL/GenBank/DDBJ databases">
        <authorList>
            <person name="de Groot N.N."/>
        </authorList>
    </citation>
    <scope>NUCLEOTIDE SEQUENCE [LARGE SCALE GENOMIC DNA]</scope>
    <source>
        <strain evidence="2">CCBAU85039</strain>
    </source>
</reference>
<dbReference type="InterPro" id="IPR047801">
    <property type="entry name" value="Peptidase_C45"/>
</dbReference>
<dbReference type="InterPro" id="IPR005079">
    <property type="entry name" value="Peptidase_C45_hydrolase"/>
</dbReference>
<organism evidence="2 4">
    <name type="scientific">Rhizobium tibeticum</name>
    <dbReference type="NCBI Taxonomy" id="501024"/>
    <lineage>
        <taxon>Bacteria</taxon>
        <taxon>Pseudomonadati</taxon>
        <taxon>Pseudomonadota</taxon>
        <taxon>Alphaproteobacteria</taxon>
        <taxon>Hyphomicrobiales</taxon>
        <taxon>Rhizobiaceae</taxon>
        <taxon>Rhizobium/Agrobacterium group</taxon>
        <taxon>Rhizobium</taxon>
    </lineage>
</organism>
<keyword evidence="2" id="KW-0378">Hydrolase</keyword>
<evidence type="ECO:0000313" key="3">
    <source>
        <dbReference type="EMBL" id="SEO74245.1"/>
    </source>
</evidence>
<gene>
    <name evidence="2" type="ORF">RTCCBAU85039_4521</name>
    <name evidence="3" type="ORF">SAMN05216228_1023103</name>
</gene>
<sequence length="351" mass="37306">MGHAMSSGKIPILHLRGDAYARGKQHGVALSTSIQTSFLRLRRSTADRAWLRAERRAANSWRLLEGMAPTIVAELKGIADGSGLAPLDIYLLSGFEFFDGAVANGCTTVACATGAGAVLAQNWDALPGTEEELVLLVHDGIDDDDGGLIMVTSPGTLGWVGMNRAGLAFVTNDLMLDAAAHGMPSLVVRRLILKERHTAGALATLRRVSHMSGRCYLLADASAQVDGVEISPSIGPVALTGSPIVHTNHPLTSSVAIMEDIETAARIYPSSRERLRAAKLHCISDVAGICRLLSDTNGAPDAICKTASPREPTQTAFSVIFECRRRRASICLGRPDRGDFHAFDTAWTAAA</sequence>
<dbReference type="EMBL" id="FOCV01000023">
    <property type="protein sequence ID" value="SEO74245.1"/>
    <property type="molecule type" value="Genomic_DNA"/>
</dbReference>
<dbReference type="PANTHER" id="PTHR34180">
    <property type="entry name" value="PEPTIDASE C45"/>
    <property type="match status" value="1"/>
</dbReference>